<keyword evidence="6" id="KW-1185">Reference proteome</keyword>
<dbReference type="AlphaFoldDB" id="A0A0Q9ZBJ5"/>
<dbReference type="PANTHER" id="PTHR22893:SF91">
    <property type="entry name" value="NADPH DEHYDROGENASE 2-RELATED"/>
    <property type="match status" value="1"/>
</dbReference>
<comment type="cofactor">
    <cofactor evidence="1">
        <name>FMN</name>
        <dbReference type="ChEBI" id="CHEBI:58210"/>
    </cofactor>
</comment>
<dbReference type="CDD" id="cd02933">
    <property type="entry name" value="OYE_like_FMN"/>
    <property type="match status" value="1"/>
</dbReference>
<dbReference type="STRING" id="270918.APR42_00685"/>
<dbReference type="EMBL" id="LKTP01000001">
    <property type="protein sequence ID" value="KRG30413.1"/>
    <property type="molecule type" value="Genomic_DNA"/>
</dbReference>
<gene>
    <name evidence="5" type="ORF">APR42_00685</name>
</gene>
<keyword evidence="3" id="KW-0560">Oxidoreductase</keyword>
<evidence type="ECO:0000313" key="5">
    <source>
        <dbReference type="EMBL" id="KRG30413.1"/>
    </source>
</evidence>
<dbReference type="InterPro" id="IPR001155">
    <property type="entry name" value="OxRdtase_FMN_N"/>
</dbReference>
<dbReference type="GO" id="GO:0010181">
    <property type="term" value="F:FMN binding"/>
    <property type="evidence" value="ECO:0007669"/>
    <property type="project" value="InterPro"/>
</dbReference>
<evidence type="ECO:0000256" key="2">
    <source>
        <dbReference type="ARBA" id="ARBA00005979"/>
    </source>
</evidence>
<proteinExistence type="inferred from homology"/>
<accession>A0A0Q9ZBJ5</accession>
<dbReference type="Gene3D" id="3.20.20.70">
    <property type="entry name" value="Aldolase class I"/>
    <property type="match status" value="1"/>
</dbReference>
<dbReference type="Pfam" id="PF00724">
    <property type="entry name" value="Oxidored_FMN"/>
    <property type="match status" value="1"/>
</dbReference>
<evidence type="ECO:0000256" key="3">
    <source>
        <dbReference type="ARBA" id="ARBA00023002"/>
    </source>
</evidence>
<dbReference type="PANTHER" id="PTHR22893">
    <property type="entry name" value="NADH OXIDOREDUCTASE-RELATED"/>
    <property type="match status" value="1"/>
</dbReference>
<dbReference type="RefSeq" id="WP_057480241.1">
    <property type="nucleotide sequence ID" value="NZ_BMWR01000002.1"/>
</dbReference>
<dbReference type="SUPFAM" id="SSF51395">
    <property type="entry name" value="FMN-linked oxidoreductases"/>
    <property type="match status" value="1"/>
</dbReference>
<evidence type="ECO:0000256" key="1">
    <source>
        <dbReference type="ARBA" id="ARBA00001917"/>
    </source>
</evidence>
<feature type="domain" description="NADH:flavin oxidoreductase/NADH oxidase N-terminal" evidence="4">
    <location>
        <begin position="8"/>
        <end position="340"/>
    </location>
</feature>
<dbReference type="GO" id="GO:0016628">
    <property type="term" value="F:oxidoreductase activity, acting on the CH-CH group of donors, NAD or NADP as acceptor"/>
    <property type="evidence" value="ECO:0007669"/>
    <property type="project" value="UniProtKB-ARBA"/>
</dbReference>
<sequence>MDQDQALLKSVSIGDLELKNRVIMAPMTRNRADNKEKEPTDLHTEYYTQRASAGLIITEGSQISKAAEGYINTPGIYTEAQVKGWTKVTQSVHENGGKIFLQLWHCGRISHPKFHDGEKPLAPSAVNPNTQAYTQDGFEDTVEPQAMSIADIKQTVLDFKHAAENAKNANFDGVEIHSSNGYLIHQFFNKNSNIRTDDYGGNIQNRARFFFEVLEAVSEVWPENRIGVRMNPSLNDAFGITATEETIPTFDYIIEKLNAYDLAYLHLSEPFTDVSNIDYLEPNIAKHYRPIYKGKLMINAGFDQESGNKVISEGNADMVSFAKLFISNPDLPERFAKNAPLAEWDEDTFYTPGPKGYTDYPKYNAEKSEA</sequence>
<comment type="similarity">
    <text evidence="2">Belongs to the NADH:flavin oxidoreductase/NADH oxidase family.</text>
</comment>
<dbReference type="GO" id="GO:0005829">
    <property type="term" value="C:cytosol"/>
    <property type="evidence" value="ECO:0007669"/>
    <property type="project" value="UniProtKB-ARBA"/>
</dbReference>
<reference evidence="5" key="1">
    <citation type="submission" date="2015-10" db="EMBL/GenBank/DDBJ databases">
        <title>Draft genome sequence of Salegentibacter mishustinae KCTC 12263.</title>
        <authorList>
            <person name="Lin W."/>
            <person name="Zheng Q."/>
        </authorList>
    </citation>
    <scope>NUCLEOTIDE SEQUENCE [LARGE SCALE GENOMIC DNA]</scope>
    <source>
        <strain evidence="5">KCTC 12263</strain>
    </source>
</reference>
<name>A0A0Q9ZBJ5_9FLAO</name>
<comment type="caution">
    <text evidence="5">The sequence shown here is derived from an EMBL/GenBank/DDBJ whole genome shotgun (WGS) entry which is preliminary data.</text>
</comment>
<dbReference type="OrthoDB" id="9772736at2"/>
<evidence type="ECO:0000313" key="6">
    <source>
        <dbReference type="Proteomes" id="UP000051643"/>
    </source>
</evidence>
<organism evidence="5 6">
    <name type="scientific">Salegentibacter mishustinae</name>
    <dbReference type="NCBI Taxonomy" id="270918"/>
    <lineage>
        <taxon>Bacteria</taxon>
        <taxon>Pseudomonadati</taxon>
        <taxon>Bacteroidota</taxon>
        <taxon>Flavobacteriia</taxon>
        <taxon>Flavobacteriales</taxon>
        <taxon>Flavobacteriaceae</taxon>
        <taxon>Salegentibacter</taxon>
    </lineage>
</organism>
<dbReference type="Proteomes" id="UP000051643">
    <property type="component" value="Unassembled WGS sequence"/>
</dbReference>
<dbReference type="FunFam" id="3.20.20.70:FF:000059">
    <property type="entry name" value="N-ethylmaleimide reductase, FMN-linked"/>
    <property type="match status" value="1"/>
</dbReference>
<dbReference type="InterPro" id="IPR045247">
    <property type="entry name" value="Oye-like"/>
</dbReference>
<protein>
    <submittedName>
        <fullName evidence="5">NADH:flavin oxidoreductase</fullName>
    </submittedName>
</protein>
<dbReference type="InterPro" id="IPR013785">
    <property type="entry name" value="Aldolase_TIM"/>
</dbReference>
<evidence type="ECO:0000259" key="4">
    <source>
        <dbReference type="Pfam" id="PF00724"/>
    </source>
</evidence>